<organism evidence="2 3">
    <name type="scientific">Dreissena polymorpha</name>
    <name type="common">Zebra mussel</name>
    <name type="synonym">Mytilus polymorpha</name>
    <dbReference type="NCBI Taxonomy" id="45954"/>
    <lineage>
        <taxon>Eukaryota</taxon>
        <taxon>Metazoa</taxon>
        <taxon>Spiralia</taxon>
        <taxon>Lophotrochozoa</taxon>
        <taxon>Mollusca</taxon>
        <taxon>Bivalvia</taxon>
        <taxon>Autobranchia</taxon>
        <taxon>Heteroconchia</taxon>
        <taxon>Euheterodonta</taxon>
        <taxon>Imparidentia</taxon>
        <taxon>Neoheterodontei</taxon>
        <taxon>Myida</taxon>
        <taxon>Dreissenoidea</taxon>
        <taxon>Dreissenidae</taxon>
        <taxon>Dreissena</taxon>
    </lineage>
</organism>
<evidence type="ECO:0000256" key="1">
    <source>
        <dbReference type="SAM" id="MobiDB-lite"/>
    </source>
</evidence>
<reference evidence="2" key="2">
    <citation type="submission" date="2020-11" db="EMBL/GenBank/DDBJ databases">
        <authorList>
            <person name="McCartney M.A."/>
            <person name="Auch B."/>
            <person name="Kono T."/>
            <person name="Mallez S."/>
            <person name="Becker A."/>
            <person name="Gohl D.M."/>
            <person name="Silverstein K.A.T."/>
            <person name="Koren S."/>
            <person name="Bechman K.B."/>
            <person name="Herman A."/>
            <person name="Abrahante J.E."/>
            <person name="Garbe J."/>
        </authorList>
    </citation>
    <scope>NUCLEOTIDE SEQUENCE</scope>
    <source>
        <strain evidence="2">Duluth1</strain>
        <tissue evidence="2">Whole animal</tissue>
    </source>
</reference>
<keyword evidence="3" id="KW-1185">Reference proteome</keyword>
<proteinExistence type="predicted"/>
<evidence type="ECO:0000313" key="3">
    <source>
        <dbReference type="Proteomes" id="UP000828390"/>
    </source>
</evidence>
<reference evidence="2" key="1">
    <citation type="journal article" date="2019" name="bioRxiv">
        <title>The Genome of the Zebra Mussel, Dreissena polymorpha: A Resource for Invasive Species Research.</title>
        <authorList>
            <person name="McCartney M.A."/>
            <person name="Auch B."/>
            <person name="Kono T."/>
            <person name="Mallez S."/>
            <person name="Zhang Y."/>
            <person name="Obille A."/>
            <person name="Becker A."/>
            <person name="Abrahante J.E."/>
            <person name="Garbe J."/>
            <person name="Badalamenti J.P."/>
            <person name="Herman A."/>
            <person name="Mangelson H."/>
            <person name="Liachko I."/>
            <person name="Sullivan S."/>
            <person name="Sone E.D."/>
            <person name="Koren S."/>
            <person name="Silverstein K.A.T."/>
            <person name="Beckman K.B."/>
            <person name="Gohl D.M."/>
        </authorList>
    </citation>
    <scope>NUCLEOTIDE SEQUENCE</scope>
    <source>
        <strain evidence="2">Duluth1</strain>
        <tissue evidence="2">Whole animal</tissue>
    </source>
</reference>
<dbReference type="Proteomes" id="UP000828390">
    <property type="component" value="Unassembled WGS sequence"/>
</dbReference>
<feature type="region of interest" description="Disordered" evidence="1">
    <location>
        <begin position="18"/>
        <end position="42"/>
    </location>
</feature>
<name>A0A9D4N3H2_DREPO</name>
<comment type="caution">
    <text evidence="2">The sequence shown here is derived from an EMBL/GenBank/DDBJ whole genome shotgun (WGS) entry which is preliminary data.</text>
</comment>
<dbReference type="EMBL" id="JAIWYP010000001">
    <property type="protein sequence ID" value="KAH3886584.1"/>
    <property type="molecule type" value="Genomic_DNA"/>
</dbReference>
<dbReference type="AlphaFoldDB" id="A0A9D4N3H2"/>
<protein>
    <submittedName>
        <fullName evidence="2">Uncharacterized protein</fullName>
    </submittedName>
</protein>
<evidence type="ECO:0000313" key="2">
    <source>
        <dbReference type="EMBL" id="KAH3886584.1"/>
    </source>
</evidence>
<gene>
    <name evidence="2" type="ORF">DPMN_010595</name>
</gene>
<accession>A0A9D4N3H2</accession>
<sequence length="73" mass="7830">MLATLPCRNLIATETPNRTTTDVTDLGGGSSAGGRMTPDGKSQCQLEAIRPNTIIGQTCGQLERLAQNRDAWR</sequence>